<dbReference type="InterPro" id="IPR027417">
    <property type="entry name" value="P-loop_NTPase"/>
</dbReference>
<evidence type="ECO:0000313" key="9">
    <source>
        <dbReference type="Proteomes" id="UP000595197"/>
    </source>
</evidence>
<gene>
    <name evidence="8" type="ORF">IGS68_23380</name>
</gene>
<dbReference type="Pfam" id="PF00271">
    <property type="entry name" value="Helicase_C"/>
    <property type="match status" value="1"/>
</dbReference>
<dbReference type="SUPFAM" id="SSF52540">
    <property type="entry name" value="P-loop containing nucleoside triphosphate hydrolases"/>
    <property type="match status" value="2"/>
</dbReference>
<dbReference type="InterPro" id="IPR050699">
    <property type="entry name" value="RNA-DNA_Helicase"/>
</dbReference>
<dbReference type="PROSITE" id="PS51192">
    <property type="entry name" value="HELICASE_ATP_BIND_1"/>
    <property type="match status" value="1"/>
</dbReference>
<keyword evidence="4" id="KW-0067">ATP-binding</keyword>
<sequence>MLSPMSAASSGVAFQHQGQHQGRVTAVLGPTNTGKTFLAIERMLGHRSGMIGFPLRLLARENYDKIVKAKGRHAVALVTGEEKIIPPRAVYFVCTVESMPLDRPVAFMAVDEIQLCADPERGHIFTDRLLNARGMDETMFLGADTVRPLIQRLVPRAEFISRPRFSSLTYAGHKKLTRLPPRSAVVAFSATDVYTIAELIRRQRGGTAVVLGALSPRTRNAQVSLYQTGEVDYLVATDAIGMGLNMDVDHVAFARLTKFDGHAPRKLRPTEIAQIAGRAGRHMTDGTFGTTGDLNGLDAETVNAVENHQFESLKAIMWRNTALRFESPGALIKSLEQRPPRPELMRARDADDYLSLVALSRDQEIASLATNRGAVRLLWEVCQIPDFRKVLSDAHTRLLSQIYRHLMTPEARLPEDWVAKQVARMDRTEGDIDTLVSRIAHIRTWTYISHRPDWLTDPAHWQAQSRAIEDKLSDALHERLTQRFVDRRSAVLARTLAGGGELLAAVTAAGEVLVEGHHVGRLEGFHFTLDPEVREDDVRAFMSAARRALRDEIGRRVRLLEQAGDDRIDLRPDGILAWDGHPVARLGPGTSVLTPAVIPLHDDLFESGQRDRVRARLGRWVEGFVKERLAPLFKLREADLAGPARGLAFQLSESLGSLARPDLEPLIAGFSKADRQALNRLGVRLATSQVFLPALIKPRAVETRGLLWAVLHGGHAAMPLPPPTPPAGRVSVATDAVPPGFWEAVGYPPMGPRALRADILERFERELYRRSGEGPLTAAPDLAQMIGSTPQDLEGVLAAMGYRRREDEAGAVTWARGKPPRRRQERKGRRRGAAANPRAEASPDSPFAKLRQIEFMR</sequence>
<dbReference type="Pfam" id="PF22527">
    <property type="entry name" value="DEXQc_Suv3"/>
    <property type="match status" value="1"/>
</dbReference>
<feature type="domain" description="Helicase ATP-binding" evidence="6">
    <location>
        <begin position="16"/>
        <end position="210"/>
    </location>
</feature>
<feature type="region of interest" description="Disordered" evidence="5">
    <location>
        <begin position="808"/>
        <end position="849"/>
    </location>
</feature>
<keyword evidence="2" id="KW-0378">Hydrolase</keyword>
<keyword evidence="3" id="KW-0347">Helicase</keyword>
<dbReference type="InterPro" id="IPR014001">
    <property type="entry name" value="Helicase_ATP-bd"/>
</dbReference>
<dbReference type="PROSITE" id="PS51194">
    <property type="entry name" value="HELICASE_CTER"/>
    <property type="match status" value="1"/>
</dbReference>
<organism evidence="8 9">
    <name type="scientific">Skermanella cutis</name>
    <dbReference type="NCBI Taxonomy" id="2775420"/>
    <lineage>
        <taxon>Bacteria</taxon>
        <taxon>Pseudomonadati</taxon>
        <taxon>Pseudomonadota</taxon>
        <taxon>Alphaproteobacteria</taxon>
        <taxon>Rhodospirillales</taxon>
        <taxon>Azospirillaceae</taxon>
        <taxon>Skermanella</taxon>
    </lineage>
</organism>
<evidence type="ECO:0000313" key="8">
    <source>
        <dbReference type="EMBL" id="QQP88921.1"/>
    </source>
</evidence>
<dbReference type="SMART" id="SM00490">
    <property type="entry name" value="HELICc"/>
    <property type="match status" value="1"/>
</dbReference>
<evidence type="ECO:0000256" key="5">
    <source>
        <dbReference type="SAM" id="MobiDB-lite"/>
    </source>
</evidence>
<feature type="domain" description="Helicase C-terminal" evidence="7">
    <location>
        <begin position="171"/>
        <end position="329"/>
    </location>
</feature>
<evidence type="ECO:0000256" key="4">
    <source>
        <dbReference type="ARBA" id="ARBA00022840"/>
    </source>
</evidence>
<dbReference type="PANTHER" id="PTHR12131">
    <property type="entry name" value="ATP-DEPENDENT RNA AND DNA HELICASE"/>
    <property type="match status" value="1"/>
</dbReference>
<evidence type="ECO:0000259" key="7">
    <source>
        <dbReference type="PROSITE" id="PS51194"/>
    </source>
</evidence>
<reference evidence="8" key="1">
    <citation type="submission" date="2021-02" db="EMBL/GenBank/DDBJ databases">
        <title>Skermanella TT6 skin isolate.</title>
        <authorList>
            <person name="Lee K."/>
            <person name="Ganzorig M."/>
        </authorList>
    </citation>
    <scope>NUCLEOTIDE SEQUENCE</scope>
    <source>
        <strain evidence="8">TT6</strain>
    </source>
</reference>
<dbReference type="InterPro" id="IPR001650">
    <property type="entry name" value="Helicase_C-like"/>
</dbReference>
<feature type="compositionally biased region" description="Basic residues" evidence="5">
    <location>
        <begin position="818"/>
        <end position="832"/>
    </location>
</feature>
<accession>A0ABX7B734</accession>
<keyword evidence="1" id="KW-0547">Nucleotide-binding</keyword>
<dbReference type="InterPro" id="IPR055206">
    <property type="entry name" value="DEXQc_SUV3"/>
</dbReference>
<keyword evidence="9" id="KW-1185">Reference proteome</keyword>
<evidence type="ECO:0000256" key="2">
    <source>
        <dbReference type="ARBA" id="ARBA00022801"/>
    </source>
</evidence>
<evidence type="ECO:0000256" key="1">
    <source>
        <dbReference type="ARBA" id="ARBA00022741"/>
    </source>
</evidence>
<proteinExistence type="predicted"/>
<dbReference type="PANTHER" id="PTHR12131:SF1">
    <property type="entry name" value="ATP-DEPENDENT RNA HELICASE SUPV3L1, MITOCHONDRIAL-RELATED"/>
    <property type="match status" value="1"/>
</dbReference>
<protein>
    <submittedName>
        <fullName evidence="8">Disulfide oxidoreductase</fullName>
    </submittedName>
</protein>
<evidence type="ECO:0000256" key="3">
    <source>
        <dbReference type="ARBA" id="ARBA00022806"/>
    </source>
</evidence>
<dbReference type="Proteomes" id="UP000595197">
    <property type="component" value="Chromosome"/>
</dbReference>
<name>A0ABX7B734_9PROT</name>
<dbReference type="Gene3D" id="3.40.50.300">
    <property type="entry name" value="P-loop containing nucleotide triphosphate hydrolases"/>
    <property type="match status" value="2"/>
</dbReference>
<evidence type="ECO:0000259" key="6">
    <source>
        <dbReference type="PROSITE" id="PS51192"/>
    </source>
</evidence>
<dbReference type="EMBL" id="CP067420">
    <property type="protein sequence ID" value="QQP88921.1"/>
    <property type="molecule type" value="Genomic_DNA"/>
</dbReference>